<evidence type="ECO:0000313" key="2">
    <source>
        <dbReference type="Proteomes" id="UP001472677"/>
    </source>
</evidence>
<keyword evidence="2" id="KW-1185">Reference proteome</keyword>
<gene>
    <name evidence="1" type="ORF">V6N12_049051</name>
</gene>
<name>A0ABR2EJF4_9ROSI</name>
<evidence type="ECO:0000313" key="1">
    <source>
        <dbReference type="EMBL" id="KAK8561996.1"/>
    </source>
</evidence>
<organism evidence="1 2">
    <name type="scientific">Hibiscus sabdariffa</name>
    <name type="common">roselle</name>
    <dbReference type="NCBI Taxonomy" id="183260"/>
    <lineage>
        <taxon>Eukaryota</taxon>
        <taxon>Viridiplantae</taxon>
        <taxon>Streptophyta</taxon>
        <taxon>Embryophyta</taxon>
        <taxon>Tracheophyta</taxon>
        <taxon>Spermatophyta</taxon>
        <taxon>Magnoliopsida</taxon>
        <taxon>eudicotyledons</taxon>
        <taxon>Gunneridae</taxon>
        <taxon>Pentapetalae</taxon>
        <taxon>rosids</taxon>
        <taxon>malvids</taxon>
        <taxon>Malvales</taxon>
        <taxon>Malvaceae</taxon>
        <taxon>Malvoideae</taxon>
        <taxon>Hibiscus</taxon>
    </lineage>
</organism>
<dbReference type="EMBL" id="JBBPBM010000013">
    <property type="protein sequence ID" value="KAK8561996.1"/>
    <property type="molecule type" value="Genomic_DNA"/>
</dbReference>
<accession>A0ABR2EJF4</accession>
<dbReference type="Proteomes" id="UP001472677">
    <property type="component" value="Unassembled WGS sequence"/>
</dbReference>
<proteinExistence type="predicted"/>
<protein>
    <submittedName>
        <fullName evidence="1">Uncharacterized protein</fullName>
    </submittedName>
</protein>
<reference evidence="1 2" key="1">
    <citation type="journal article" date="2024" name="G3 (Bethesda)">
        <title>Genome assembly of Hibiscus sabdariffa L. provides insights into metabolisms of medicinal natural products.</title>
        <authorList>
            <person name="Kim T."/>
        </authorList>
    </citation>
    <scope>NUCLEOTIDE SEQUENCE [LARGE SCALE GENOMIC DNA]</scope>
    <source>
        <strain evidence="1">TK-2024</strain>
        <tissue evidence="1">Old leaves</tissue>
    </source>
</reference>
<sequence>MLWVPKKQFVGYVATPMVEHGSVSVVVRHGFVYVVSPIGVQEPSLEVAHVTTSIVGQGPTPAAISMVEHGVAEREFVPIEHGLAFVVVPGDGQESIPEVDVVPKVDVNLLVVLKGKASLHGCEANDPVKVVGSLDIPVQEPRLPRKASKGVANLIQSLKQVQKSPKKGRKKGKKCAFVEFLSSSP</sequence>
<comment type="caution">
    <text evidence="1">The sequence shown here is derived from an EMBL/GenBank/DDBJ whole genome shotgun (WGS) entry which is preliminary data.</text>
</comment>